<dbReference type="InterPro" id="IPR032675">
    <property type="entry name" value="LRR_dom_sf"/>
</dbReference>
<keyword evidence="2" id="KW-1185">Reference proteome</keyword>
<dbReference type="SUPFAM" id="SSF52047">
    <property type="entry name" value="RNI-like"/>
    <property type="match status" value="1"/>
</dbReference>
<dbReference type="PROSITE" id="PS51450">
    <property type="entry name" value="LRR"/>
    <property type="match status" value="1"/>
</dbReference>
<proteinExistence type="predicted"/>
<dbReference type="PANTHER" id="PTHR24114">
    <property type="entry name" value="LEUCINE RICH REPEAT FAMILY PROTEIN"/>
    <property type="match status" value="1"/>
</dbReference>
<dbReference type="PANTHER" id="PTHR24114:SF2">
    <property type="entry name" value="F-BOX DOMAIN-CONTAINING PROTEIN-RELATED"/>
    <property type="match status" value="1"/>
</dbReference>
<evidence type="ECO:0000313" key="1">
    <source>
        <dbReference type="EMBL" id="KAL3817404.1"/>
    </source>
</evidence>
<protein>
    <submittedName>
        <fullName evidence="1">Uncharacterized protein</fullName>
    </submittedName>
</protein>
<sequence>MKAHARPIFTPTNLNHNLLNRLRENDNALVRIIFSSRDLGCRGVPMLAEVLRSNNKLEALDLSSNSIGPSGAYFVGLLLQRQSMIPRGMTHSVGGVKTLILSDNNLRDAGVRLMAQALEGSIVECLWIDGNCITAKGLAALAESLQRNSNLRRLHIHHNWFQSLSPLITCMFNKQNLGSVADSNHTLKHVFLNCGYSYEWKELETLLTINRKGRLEARRQKLALYLGANPVLLLQLGLDPKLLPLLLAVLTLTDSISSVFRVVRDLPSEILFLTGIHTKSHAANEFMDAFLYSSS</sequence>
<dbReference type="EMBL" id="JALLPB020000105">
    <property type="protein sequence ID" value="KAL3817404.1"/>
    <property type="molecule type" value="Genomic_DNA"/>
</dbReference>
<gene>
    <name evidence="1" type="ORF">ACHAXA_011033</name>
</gene>
<organism evidence="1 2">
    <name type="scientific">Cyclostephanos tholiformis</name>
    <dbReference type="NCBI Taxonomy" id="382380"/>
    <lineage>
        <taxon>Eukaryota</taxon>
        <taxon>Sar</taxon>
        <taxon>Stramenopiles</taxon>
        <taxon>Ochrophyta</taxon>
        <taxon>Bacillariophyta</taxon>
        <taxon>Coscinodiscophyceae</taxon>
        <taxon>Thalassiosirophycidae</taxon>
        <taxon>Stephanodiscales</taxon>
        <taxon>Stephanodiscaceae</taxon>
        <taxon>Cyclostephanos</taxon>
    </lineage>
</organism>
<accession>A0ABD3RYT7</accession>
<dbReference type="InterPro" id="IPR052394">
    <property type="entry name" value="LRR-containing"/>
</dbReference>
<dbReference type="Gene3D" id="3.80.10.10">
    <property type="entry name" value="Ribonuclease Inhibitor"/>
    <property type="match status" value="2"/>
</dbReference>
<name>A0ABD3RYT7_9STRA</name>
<reference evidence="1 2" key="1">
    <citation type="submission" date="2024-10" db="EMBL/GenBank/DDBJ databases">
        <title>Updated reference genomes for cyclostephanoid diatoms.</title>
        <authorList>
            <person name="Roberts W.R."/>
            <person name="Alverson A.J."/>
        </authorList>
    </citation>
    <scope>NUCLEOTIDE SEQUENCE [LARGE SCALE GENOMIC DNA]</scope>
    <source>
        <strain evidence="1 2">AJA228-03</strain>
    </source>
</reference>
<dbReference type="AlphaFoldDB" id="A0ABD3RYT7"/>
<comment type="caution">
    <text evidence="1">The sequence shown here is derived from an EMBL/GenBank/DDBJ whole genome shotgun (WGS) entry which is preliminary data.</text>
</comment>
<dbReference type="Proteomes" id="UP001530377">
    <property type="component" value="Unassembled WGS sequence"/>
</dbReference>
<dbReference type="Pfam" id="PF13516">
    <property type="entry name" value="LRR_6"/>
    <property type="match status" value="2"/>
</dbReference>
<evidence type="ECO:0000313" key="2">
    <source>
        <dbReference type="Proteomes" id="UP001530377"/>
    </source>
</evidence>
<dbReference type="InterPro" id="IPR001611">
    <property type="entry name" value="Leu-rich_rpt"/>
</dbReference>
<dbReference type="SMART" id="SM00368">
    <property type="entry name" value="LRR_RI"/>
    <property type="match status" value="4"/>
</dbReference>